<dbReference type="NCBIfam" id="TIGR01885">
    <property type="entry name" value="Orn_aminotrans"/>
    <property type="match status" value="1"/>
</dbReference>
<dbReference type="SUPFAM" id="SSF53383">
    <property type="entry name" value="PLP-dependent transferases"/>
    <property type="match status" value="1"/>
</dbReference>
<dbReference type="EMBL" id="KL363199">
    <property type="protein sequence ID" value="KFD55532.1"/>
    <property type="molecule type" value="Genomic_DNA"/>
</dbReference>
<dbReference type="Pfam" id="PF00202">
    <property type="entry name" value="Aminotran_3"/>
    <property type="match status" value="1"/>
</dbReference>
<dbReference type="Proteomes" id="UP000030764">
    <property type="component" value="Unassembled WGS sequence"/>
</dbReference>
<evidence type="ECO:0000256" key="9">
    <source>
        <dbReference type="RuleBase" id="RU003560"/>
    </source>
</evidence>
<evidence type="ECO:0000256" key="1">
    <source>
        <dbReference type="ARBA" id="ARBA00001933"/>
    </source>
</evidence>
<dbReference type="FunFam" id="3.40.640.10:FF:000011">
    <property type="entry name" value="Ornithine aminotransferase"/>
    <property type="match status" value="1"/>
</dbReference>
<dbReference type="GO" id="GO:0019544">
    <property type="term" value="P:L-arginine catabolic process to L-glutamate"/>
    <property type="evidence" value="ECO:0007669"/>
    <property type="project" value="TreeGrafter"/>
</dbReference>
<dbReference type="PANTHER" id="PTHR11986">
    <property type="entry name" value="AMINOTRANSFERASE CLASS III"/>
    <property type="match status" value="1"/>
</dbReference>
<evidence type="ECO:0000313" key="12">
    <source>
        <dbReference type="EMBL" id="KFD71334.1"/>
    </source>
</evidence>
<keyword evidence="13" id="KW-1185">Reference proteome</keyword>
<keyword evidence="7 10" id="KW-0808">Transferase</keyword>
<keyword evidence="6 10" id="KW-0032">Aminotransferase</keyword>
<comment type="cofactor">
    <cofactor evidence="1 10">
        <name>pyridoxal 5'-phosphate</name>
        <dbReference type="ChEBI" id="CHEBI:597326"/>
    </cofactor>
</comment>
<sequence length="423" mass="46733">MIFRSGVKYRSLQYVYRRYASTKLEKIFERELRYGAHNYGPLPVALTKGQGVFVWDVDGKRYFDFLSAYSALNQGHRHPKILQAMQTQAEKLVLCSRAMYSDVLGEYEEYVTKLFGYDKVLPMNTGVEGCETAVKLARRWAYDVKKVPKDQAIVIFAAGNFWGRSLAAVSSSTDPESYGGFGPFMPGFKVIPYNDIGALEEAVTSSPNVAAFMVEPIQGEAGVNVPAPGYLRNAFEICHKNNVLFIADEVQTGLGRTGRRLCCDHEGVRPDIVVLGKALSGGFYPVSAVLCDDSIMLVIKPGQHGSTYGGNPLGCRIALAALEVLEKERLAENSDKMGHIFRNEMKNLPTEVVDEVRGKGLLNAAVIRPGYDAWNICLKLAEKGLLAKITHGDKIRFSPPLIITEEQMLEACKIIIDVFASVV</sequence>
<organism evidence="12">
    <name type="scientific">Trichuris suis</name>
    <name type="common">pig whipworm</name>
    <dbReference type="NCBI Taxonomy" id="68888"/>
    <lineage>
        <taxon>Eukaryota</taxon>
        <taxon>Metazoa</taxon>
        <taxon>Ecdysozoa</taxon>
        <taxon>Nematoda</taxon>
        <taxon>Enoplea</taxon>
        <taxon>Dorylaimia</taxon>
        <taxon>Trichinellida</taxon>
        <taxon>Trichuridae</taxon>
        <taxon>Trichuris</taxon>
    </lineage>
</organism>
<evidence type="ECO:0000256" key="7">
    <source>
        <dbReference type="ARBA" id="ARBA00022679"/>
    </source>
</evidence>
<dbReference type="AlphaFoldDB" id="A0A085NPD8"/>
<comment type="catalytic activity">
    <reaction evidence="10">
        <text>a 2-oxocarboxylate + L-ornithine = L-glutamate 5-semialdehyde + an L-alpha-amino acid</text>
        <dbReference type="Rhea" id="RHEA:13877"/>
        <dbReference type="ChEBI" id="CHEBI:35179"/>
        <dbReference type="ChEBI" id="CHEBI:46911"/>
        <dbReference type="ChEBI" id="CHEBI:58066"/>
        <dbReference type="ChEBI" id="CHEBI:59869"/>
        <dbReference type="EC" id="2.6.1.13"/>
    </reaction>
</comment>
<dbReference type="UniPathway" id="UPA00098">
    <property type="reaction ID" value="UER00358"/>
</dbReference>
<evidence type="ECO:0000256" key="5">
    <source>
        <dbReference type="ARBA" id="ARBA00012924"/>
    </source>
</evidence>
<reference evidence="12 13" key="1">
    <citation type="journal article" date="2014" name="Nat. Genet.">
        <title>Genome and transcriptome of the porcine whipworm Trichuris suis.</title>
        <authorList>
            <person name="Jex A.R."/>
            <person name="Nejsum P."/>
            <person name="Schwarz E.M."/>
            <person name="Hu L."/>
            <person name="Young N.D."/>
            <person name="Hall R.S."/>
            <person name="Korhonen P.K."/>
            <person name="Liao S."/>
            <person name="Thamsborg S."/>
            <person name="Xia J."/>
            <person name="Xu P."/>
            <person name="Wang S."/>
            <person name="Scheerlinck J.P."/>
            <person name="Hofmann A."/>
            <person name="Sternberg P.W."/>
            <person name="Wang J."/>
            <person name="Gasser R.B."/>
        </authorList>
    </citation>
    <scope>NUCLEOTIDE SEQUENCE [LARGE SCALE GENOMIC DNA]</scope>
    <source>
        <strain evidence="12">DCEP-RM93F</strain>
        <strain evidence="11">DCEP-RM93M</strain>
    </source>
</reference>
<evidence type="ECO:0000256" key="8">
    <source>
        <dbReference type="ARBA" id="ARBA00022898"/>
    </source>
</evidence>
<dbReference type="PIRSF" id="PIRSF000521">
    <property type="entry name" value="Transaminase_4ab_Lys_Orn"/>
    <property type="match status" value="1"/>
</dbReference>
<dbReference type="InterPro" id="IPR015422">
    <property type="entry name" value="PyrdxlP-dep_Trfase_small"/>
</dbReference>
<dbReference type="GO" id="GO:0042802">
    <property type="term" value="F:identical protein binding"/>
    <property type="evidence" value="ECO:0007669"/>
    <property type="project" value="TreeGrafter"/>
</dbReference>
<comment type="pathway">
    <text evidence="3 10">Amino-acid biosynthesis; L-proline biosynthesis; L-glutamate 5-semialdehyde from L-ornithine: step 1/1.</text>
</comment>
<dbReference type="InterPro" id="IPR049704">
    <property type="entry name" value="Aminotrans_3_PPA_site"/>
</dbReference>
<dbReference type="InterPro" id="IPR010164">
    <property type="entry name" value="Orn_aminotrans"/>
</dbReference>
<dbReference type="InterPro" id="IPR015421">
    <property type="entry name" value="PyrdxlP-dep_Trfase_major"/>
</dbReference>
<dbReference type="CDD" id="cd00610">
    <property type="entry name" value="OAT_like"/>
    <property type="match status" value="1"/>
</dbReference>
<evidence type="ECO:0000256" key="10">
    <source>
        <dbReference type="RuleBase" id="RU365036"/>
    </source>
</evidence>
<dbReference type="GO" id="GO:0030170">
    <property type="term" value="F:pyridoxal phosphate binding"/>
    <property type="evidence" value="ECO:0007669"/>
    <property type="project" value="InterPro"/>
</dbReference>
<dbReference type="Gene3D" id="3.40.640.10">
    <property type="entry name" value="Type I PLP-dependent aspartate aminotransferase-like (Major domain)"/>
    <property type="match status" value="1"/>
</dbReference>
<evidence type="ECO:0000256" key="6">
    <source>
        <dbReference type="ARBA" id="ARBA00022576"/>
    </source>
</evidence>
<dbReference type="GO" id="GO:0010121">
    <property type="term" value="P:L-arginine catabolic process to proline via ornithine"/>
    <property type="evidence" value="ECO:0007669"/>
    <property type="project" value="TreeGrafter"/>
</dbReference>
<comment type="similarity">
    <text evidence="4 9">Belongs to the class-III pyridoxal-phosphate-dependent aminotransferase family.</text>
</comment>
<dbReference type="GO" id="GO:0055129">
    <property type="term" value="P:L-proline biosynthetic process"/>
    <property type="evidence" value="ECO:0007669"/>
    <property type="project" value="UniProtKB-UniPathway"/>
</dbReference>
<dbReference type="Gene3D" id="3.90.1150.10">
    <property type="entry name" value="Aspartate Aminotransferase, domain 1"/>
    <property type="match status" value="1"/>
</dbReference>
<dbReference type="InterPro" id="IPR015424">
    <property type="entry name" value="PyrdxlP-dep_Trfase"/>
</dbReference>
<dbReference type="FunFam" id="3.90.1150.10:FF:000152">
    <property type="entry name" value="Ornithine aminotransferase"/>
    <property type="match status" value="1"/>
</dbReference>
<accession>A0A085NPD8</accession>
<dbReference type="InterPro" id="IPR050103">
    <property type="entry name" value="Class-III_PLP-dep_AT"/>
</dbReference>
<dbReference type="EMBL" id="KL367483">
    <property type="protein sequence ID" value="KFD71334.1"/>
    <property type="molecule type" value="Genomic_DNA"/>
</dbReference>
<dbReference type="GO" id="GO:0004587">
    <property type="term" value="F:ornithine aminotransferase activity"/>
    <property type="evidence" value="ECO:0007669"/>
    <property type="project" value="UniProtKB-EC"/>
</dbReference>
<evidence type="ECO:0000313" key="13">
    <source>
        <dbReference type="Proteomes" id="UP000030764"/>
    </source>
</evidence>
<dbReference type="GO" id="GO:0005759">
    <property type="term" value="C:mitochondrial matrix"/>
    <property type="evidence" value="ECO:0007669"/>
    <property type="project" value="UniProtKB-SubCell"/>
</dbReference>
<proteinExistence type="inferred from homology"/>
<dbReference type="EC" id="2.6.1.13" evidence="5 10"/>
<name>A0A085NPD8_9BILA</name>
<evidence type="ECO:0000256" key="3">
    <source>
        <dbReference type="ARBA" id="ARBA00004998"/>
    </source>
</evidence>
<evidence type="ECO:0000256" key="2">
    <source>
        <dbReference type="ARBA" id="ARBA00004305"/>
    </source>
</evidence>
<dbReference type="PANTHER" id="PTHR11986:SF18">
    <property type="entry name" value="ORNITHINE AMINOTRANSFERASE, MITOCHONDRIAL"/>
    <property type="match status" value="1"/>
</dbReference>
<dbReference type="InterPro" id="IPR005814">
    <property type="entry name" value="Aminotrans_3"/>
</dbReference>
<evidence type="ECO:0000313" key="11">
    <source>
        <dbReference type="EMBL" id="KFD55532.1"/>
    </source>
</evidence>
<keyword evidence="8 9" id="KW-0663">Pyridoxal phosphate</keyword>
<gene>
    <name evidence="11" type="ORF">M513_03584</name>
    <name evidence="12" type="ORF">M514_03584</name>
</gene>
<evidence type="ECO:0000256" key="4">
    <source>
        <dbReference type="ARBA" id="ARBA00008954"/>
    </source>
</evidence>
<comment type="subcellular location">
    <subcellularLocation>
        <location evidence="2">Mitochondrion matrix</location>
    </subcellularLocation>
</comment>
<protein>
    <recommendedName>
        <fullName evidence="5 10">Ornithine aminotransferase</fullName>
        <ecNumber evidence="5 10">2.6.1.13</ecNumber>
    </recommendedName>
</protein>
<dbReference type="Proteomes" id="UP000030758">
    <property type="component" value="Unassembled WGS sequence"/>
</dbReference>
<dbReference type="PROSITE" id="PS00600">
    <property type="entry name" value="AA_TRANSFER_CLASS_3"/>
    <property type="match status" value="1"/>
</dbReference>